<evidence type="ECO:0000313" key="4">
    <source>
        <dbReference type="EMBL" id="MBC8360066.1"/>
    </source>
</evidence>
<dbReference type="InterPro" id="IPR011055">
    <property type="entry name" value="Dup_hybrid_motif"/>
</dbReference>
<comment type="caution">
    <text evidence="4">The sequence shown here is derived from an EMBL/GenBank/DDBJ whole genome shotgun (WGS) entry which is preliminary data.</text>
</comment>
<name>A0A8J6TL91_9BACT</name>
<sequence>MDDNILKVNEKNIKFWLILLGCLSIILLTGWLLLKRLEGEKPAVALDLSSPYLNASQTLSVAVSDEKSGLRKIWIGLVKDGKEVVLLKEDLPAAGLLGGGKLHQAIFKIKVEPRHIGITDGKAILRMVARDYSWRGWFHGNRTYVEKDVTIDTKPPEIDILTTVHNVSQGGAGLVIFKISEPCPTKGVYVGGNFFPGYSGYFKNPNIIMVLFALNYGQGPGTELYVKTSDYAGNSARTSFPHYLRGRVFKRDLIEISDNFLNWKMPEFDIDIPSDSKTAMIDKYLKVNRDLRQADYNQITQVVDKTDNIIYWDSPFLQLPNSQKKAGFADHRKYKYKGSVVDEQIHLGIDLASVAHSPVPAANKGKVVFAGPIGIYGKTVIIDHGFGLFSMYSHLSGIDAQEGQIVAKDEIIGRTGTTGLAGGDHLHFSMLVHNTFVDPLEWWDAAWIKNNITAKIEDVKPMN</sequence>
<dbReference type="PANTHER" id="PTHR21666">
    <property type="entry name" value="PEPTIDASE-RELATED"/>
    <property type="match status" value="1"/>
</dbReference>
<dbReference type="EMBL" id="JACNJH010000061">
    <property type="protein sequence ID" value="MBC8360066.1"/>
    <property type="molecule type" value="Genomic_DNA"/>
</dbReference>
<keyword evidence="2" id="KW-0472">Membrane</keyword>
<evidence type="ECO:0000256" key="1">
    <source>
        <dbReference type="ARBA" id="ARBA00022729"/>
    </source>
</evidence>
<dbReference type="CDD" id="cd12797">
    <property type="entry name" value="M23_peptidase"/>
    <property type="match status" value="1"/>
</dbReference>
<protein>
    <submittedName>
        <fullName evidence="4">M23 family metallopeptidase</fullName>
    </submittedName>
</protein>
<keyword evidence="2" id="KW-0812">Transmembrane</keyword>
<reference evidence="4 5" key="1">
    <citation type="submission" date="2020-08" db="EMBL/GenBank/DDBJ databases">
        <title>Bridging the membrane lipid divide: bacteria of the FCB group superphylum have the potential to synthesize archaeal ether lipids.</title>
        <authorList>
            <person name="Villanueva L."/>
            <person name="Von Meijenfeldt F.A.B."/>
            <person name="Westbye A.B."/>
            <person name="Yadav S."/>
            <person name="Hopmans E.C."/>
            <person name="Dutilh B.E."/>
            <person name="Sinninghe Damste J.S."/>
        </authorList>
    </citation>
    <scope>NUCLEOTIDE SEQUENCE [LARGE SCALE GENOMIC DNA]</scope>
    <source>
        <strain evidence="4">NIOZ-UU30</strain>
    </source>
</reference>
<dbReference type="PANTHER" id="PTHR21666:SF289">
    <property type="entry name" value="L-ALA--D-GLU ENDOPEPTIDASE"/>
    <property type="match status" value="1"/>
</dbReference>
<dbReference type="InterPro" id="IPR050570">
    <property type="entry name" value="Cell_wall_metabolism_enzyme"/>
</dbReference>
<organism evidence="4 5">
    <name type="scientific">Candidatus Desulfatibia profunda</name>
    <dbReference type="NCBI Taxonomy" id="2841695"/>
    <lineage>
        <taxon>Bacteria</taxon>
        <taxon>Pseudomonadati</taxon>
        <taxon>Thermodesulfobacteriota</taxon>
        <taxon>Desulfobacteria</taxon>
        <taxon>Desulfobacterales</taxon>
        <taxon>Desulfobacterales incertae sedis</taxon>
        <taxon>Candidatus Desulfatibia</taxon>
    </lineage>
</organism>
<feature type="domain" description="M23ase beta-sheet core" evidence="3">
    <location>
        <begin position="345"/>
        <end position="439"/>
    </location>
</feature>
<evidence type="ECO:0000256" key="2">
    <source>
        <dbReference type="SAM" id="Phobius"/>
    </source>
</evidence>
<keyword evidence="1" id="KW-0732">Signal</keyword>
<dbReference type="Pfam" id="PF01551">
    <property type="entry name" value="Peptidase_M23"/>
    <property type="match status" value="1"/>
</dbReference>
<dbReference type="AlphaFoldDB" id="A0A8J6TL91"/>
<dbReference type="SUPFAM" id="SSF51261">
    <property type="entry name" value="Duplicated hybrid motif"/>
    <property type="match status" value="1"/>
</dbReference>
<dbReference type="Proteomes" id="UP000603434">
    <property type="component" value="Unassembled WGS sequence"/>
</dbReference>
<proteinExistence type="predicted"/>
<dbReference type="InterPro" id="IPR016047">
    <property type="entry name" value="M23ase_b-sheet_dom"/>
</dbReference>
<gene>
    <name evidence="4" type="ORF">H8E23_01540</name>
</gene>
<accession>A0A8J6TL91</accession>
<dbReference type="Gene3D" id="2.70.70.10">
    <property type="entry name" value="Glucose Permease (Domain IIA)"/>
    <property type="match status" value="1"/>
</dbReference>
<evidence type="ECO:0000313" key="5">
    <source>
        <dbReference type="Proteomes" id="UP000603434"/>
    </source>
</evidence>
<evidence type="ECO:0000259" key="3">
    <source>
        <dbReference type="Pfam" id="PF01551"/>
    </source>
</evidence>
<dbReference type="GO" id="GO:0004222">
    <property type="term" value="F:metalloendopeptidase activity"/>
    <property type="evidence" value="ECO:0007669"/>
    <property type="project" value="TreeGrafter"/>
</dbReference>
<feature type="transmembrane region" description="Helical" evidence="2">
    <location>
        <begin position="15"/>
        <end position="34"/>
    </location>
</feature>
<keyword evidence="2" id="KW-1133">Transmembrane helix</keyword>